<dbReference type="InterPro" id="IPR033121">
    <property type="entry name" value="PEPTIDASE_A1"/>
</dbReference>
<dbReference type="PANTHER" id="PTHR13683:SF743">
    <property type="entry name" value="ASPARTIC PROTEINASE-LIKE PROTEIN 1"/>
    <property type="match status" value="1"/>
</dbReference>
<proteinExistence type="inferred from homology"/>
<comment type="caution">
    <text evidence="5">The sequence shown here is derived from an EMBL/GenBank/DDBJ whole genome shotgun (WGS) entry which is preliminary data.</text>
</comment>
<dbReference type="InterPro" id="IPR032861">
    <property type="entry name" value="TAXi_N"/>
</dbReference>
<dbReference type="PANTHER" id="PTHR13683">
    <property type="entry name" value="ASPARTYL PROTEASES"/>
    <property type="match status" value="1"/>
</dbReference>
<accession>A0ABR0UTF6</accession>
<dbReference type="Proteomes" id="UP001318860">
    <property type="component" value="Unassembled WGS sequence"/>
</dbReference>
<sequence>MEIRLILLGLLFVMCIKGGLAGPIVYSARLVHRFSDEAKAHPGVRVLENGAEVAGGVGFWPQRRSLEYYRRLLSSDVQRQTLKLNPQFQFLYPYEGSATLPLGNDFGWLHYMWIDIGTPKASFLVALDAGSDLFWVPCDCVQCAPLSASYYSSLFNQDEEFMKSSYYGVYTSVLCSLVFGASIMQDKDLNEYNPSSSSTSKPLSCSHQLCDLGPNCPNPKQQCPYTINYYSDDTSTSGVLVEDVLHLVPGHSDVSNKSVGAPVIIGCGSKQTGGYLSGVAPDGLLGLGLGEISVPSFLAKEGYIRNSFSLCFNEDDSGRLFFGNQGVVGQQTTPFLPLNGKNLTYIVGVDACCIGSTCLDHTNFEMLVDSGTSFTFLPDQIYERVVDEFDKQVNASKSSFEGYPWQYCYKSSSHEVRQTPSLTLKFATAKSFVVSDPVFVIYGTQVFDCKPYLCCTVNILSAVHVYAHKASLGAVGFCLAIQPTDGNIGTIGLCSFAYGLKNNEKENSKKIKTFSDHKTWLSHGQDLNNEDRVPNSNSPNSLPTTEQQSAPNGHAVAPAVAGRTPSTSSVTCLSCSVKFFLLLLIAHIS</sequence>
<feature type="domain" description="Peptidase A1" evidence="4">
    <location>
        <begin position="110"/>
        <end position="494"/>
    </location>
</feature>
<reference evidence="5 6" key="1">
    <citation type="journal article" date="2021" name="Comput. Struct. Biotechnol. J.">
        <title>De novo genome assembly of the potent medicinal plant Rehmannia glutinosa using nanopore technology.</title>
        <authorList>
            <person name="Ma L."/>
            <person name="Dong C."/>
            <person name="Song C."/>
            <person name="Wang X."/>
            <person name="Zheng X."/>
            <person name="Niu Y."/>
            <person name="Chen S."/>
            <person name="Feng W."/>
        </authorList>
    </citation>
    <scope>NUCLEOTIDE SEQUENCE [LARGE SCALE GENOMIC DNA]</scope>
    <source>
        <strain evidence="5">DH-2019</strain>
    </source>
</reference>
<dbReference type="InterPro" id="IPR021109">
    <property type="entry name" value="Peptidase_aspartic_dom_sf"/>
</dbReference>
<evidence type="ECO:0000256" key="3">
    <source>
        <dbReference type="SAM" id="SignalP"/>
    </source>
</evidence>
<comment type="similarity">
    <text evidence="1">Belongs to the peptidase A1 family.</text>
</comment>
<dbReference type="InterPro" id="IPR001461">
    <property type="entry name" value="Aspartic_peptidase_A1"/>
</dbReference>
<dbReference type="Gene3D" id="2.40.70.10">
    <property type="entry name" value="Acid Proteases"/>
    <property type="match status" value="2"/>
</dbReference>
<evidence type="ECO:0000256" key="2">
    <source>
        <dbReference type="SAM" id="MobiDB-lite"/>
    </source>
</evidence>
<dbReference type="InterPro" id="IPR034164">
    <property type="entry name" value="Pepsin-like_dom"/>
</dbReference>
<feature type="compositionally biased region" description="Polar residues" evidence="2">
    <location>
        <begin position="534"/>
        <end position="551"/>
    </location>
</feature>
<name>A0ABR0UTF6_REHGL</name>
<dbReference type="InterPro" id="IPR001969">
    <property type="entry name" value="Aspartic_peptidase_AS"/>
</dbReference>
<feature type="signal peptide" evidence="3">
    <location>
        <begin position="1"/>
        <end position="21"/>
    </location>
</feature>
<evidence type="ECO:0000259" key="4">
    <source>
        <dbReference type="PROSITE" id="PS51767"/>
    </source>
</evidence>
<evidence type="ECO:0000313" key="5">
    <source>
        <dbReference type="EMBL" id="KAK6125766.1"/>
    </source>
</evidence>
<dbReference type="InterPro" id="IPR032799">
    <property type="entry name" value="TAXi_C"/>
</dbReference>
<feature type="region of interest" description="Disordered" evidence="2">
    <location>
        <begin position="523"/>
        <end position="560"/>
    </location>
</feature>
<dbReference type="CDD" id="cd05471">
    <property type="entry name" value="pepsin_like"/>
    <property type="match status" value="1"/>
</dbReference>
<keyword evidence="3" id="KW-0732">Signal</keyword>
<evidence type="ECO:0000313" key="6">
    <source>
        <dbReference type="Proteomes" id="UP001318860"/>
    </source>
</evidence>
<dbReference type="Pfam" id="PF14541">
    <property type="entry name" value="TAXi_C"/>
    <property type="match status" value="1"/>
</dbReference>
<protein>
    <recommendedName>
        <fullName evidence="4">Peptidase A1 domain-containing protein</fullName>
    </recommendedName>
</protein>
<dbReference type="Pfam" id="PF14543">
    <property type="entry name" value="TAXi_N"/>
    <property type="match status" value="2"/>
</dbReference>
<gene>
    <name evidence="5" type="ORF">DH2020_040491</name>
</gene>
<evidence type="ECO:0000256" key="1">
    <source>
        <dbReference type="ARBA" id="ARBA00007447"/>
    </source>
</evidence>
<dbReference type="EMBL" id="JABTTQ020002133">
    <property type="protein sequence ID" value="KAK6125766.1"/>
    <property type="molecule type" value="Genomic_DNA"/>
</dbReference>
<dbReference type="SUPFAM" id="SSF50630">
    <property type="entry name" value="Acid proteases"/>
    <property type="match status" value="1"/>
</dbReference>
<dbReference type="PROSITE" id="PS00141">
    <property type="entry name" value="ASP_PROTEASE"/>
    <property type="match status" value="1"/>
</dbReference>
<organism evidence="5 6">
    <name type="scientific">Rehmannia glutinosa</name>
    <name type="common">Chinese foxglove</name>
    <dbReference type="NCBI Taxonomy" id="99300"/>
    <lineage>
        <taxon>Eukaryota</taxon>
        <taxon>Viridiplantae</taxon>
        <taxon>Streptophyta</taxon>
        <taxon>Embryophyta</taxon>
        <taxon>Tracheophyta</taxon>
        <taxon>Spermatophyta</taxon>
        <taxon>Magnoliopsida</taxon>
        <taxon>eudicotyledons</taxon>
        <taxon>Gunneridae</taxon>
        <taxon>Pentapetalae</taxon>
        <taxon>asterids</taxon>
        <taxon>lamiids</taxon>
        <taxon>Lamiales</taxon>
        <taxon>Orobanchaceae</taxon>
        <taxon>Rehmannieae</taxon>
        <taxon>Rehmannia</taxon>
    </lineage>
</organism>
<dbReference type="PROSITE" id="PS51767">
    <property type="entry name" value="PEPTIDASE_A1"/>
    <property type="match status" value="1"/>
</dbReference>
<feature type="chain" id="PRO_5046341156" description="Peptidase A1 domain-containing protein" evidence="3">
    <location>
        <begin position="22"/>
        <end position="589"/>
    </location>
</feature>
<keyword evidence="6" id="KW-1185">Reference proteome</keyword>